<dbReference type="InterPro" id="IPR042771">
    <property type="entry name" value="GTF3C6-like"/>
</dbReference>
<protein>
    <submittedName>
        <fullName evidence="2">General transcription factor 3C polypeptide 6</fullName>
    </submittedName>
</protein>
<dbReference type="STRING" id="597456.A0A0L7R4Z7"/>
<dbReference type="Pfam" id="PF10419">
    <property type="entry name" value="TFIIIC_sub6"/>
    <property type="match status" value="1"/>
</dbReference>
<dbReference type="GO" id="GO:0000127">
    <property type="term" value="C:transcription factor TFIIIC complex"/>
    <property type="evidence" value="ECO:0007669"/>
    <property type="project" value="TreeGrafter"/>
</dbReference>
<evidence type="ECO:0000313" key="3">
    <source>
        <dbReference type="Proteomes" id="UP000053825"/>
    </source>
</evidence>
<evidence type="ECO:0000259" key="1">
    <source>
        <dbReference type="Pfam" id="PF10419"/>
    </source>
</evidence>
<dbReference type="OrthoDB" id="1877767at2759"/>
<accession>A0A0L7R4Z7</accession>
<dbReference type="GO" id="GO:0006383">
    <property type="term" value="P:transcription by RNA polymerase III"/>
    <property type="evidence" value="ECO:0007669"/>
    <property type="project" value="InterPro"/>
</dbReference>
<dbReference type="EMBL" id="KQ414654">
    <property type="protein sequence ID" value="KOC65918.1"/>
    <property type="molecule type" value="Genomic_DNA"/>
</dbReference>
<organism evidence="2 3">
    <name type="scientific">Habropoda laboriosa</name>
    <dbReference type="NCBI Taxonomy" id="597456"/>
    <lineage>
        <taxon>Eukaryota</taxon>
        <taxon>Metazoa</taxon>
        <taxon>Ecdysozoa</taxon>
        <taxon>Arthropoda</taxon>
        <taxon>Hexapoda</taxon>
        <taxon>Insecta</taxon>
        <taxon>Pterygota</taxon>
        <taxon>Neoptera</taxon>
        <taxon>Endopterygota</taxon>
        <taxon>Hymenoptera</taxon>
        <taxon>Apocrita</taxon>
        <taxon>Aculeata</taxon>
        <taxon>Apoidea</taxon>
        <taxon>Anthophila</taxon>
        <taxon>Apidae</taxon>
        <taxon>Habropoda</taxon>
    </lineage>
</organism>
<evidence type="ECO:0000313" key="2">
    <source>
        <dbReference type="EMBL" id="KOC65918.1"/>
    </source>
</evidence>
<gene>
    <name evidence="2" type="ORF">WH47_12717</name>
</gene>
<dbReference type="PANTHER" id="PTHR21860:SF2">
    <property type="entry name" value="GENERAL TRANSCRIPTION FACTOR 3C POLYPEPTIDE 6"/>
    <property type="match status" value="1"/>
</dbReference>
<dbReference type="InterPro" id="IPR019481">
    <property type="entry name" value="TFIIIC_triple_barrel"/>
</dbReference>
<dbReference type="Gene3D" id="2.60.40.4370">
    <property type="match status" value="1"/>
</dbReference>
<dbReference type="AlphaFoldDB" id="A0A0L7R4Z7"/>
<feature type="domain" description="Transcription factor TFIIIC triple barrel" evidence="1">
    <location>
        <begin position="10"/>
        <end position="106"/>
    </location>
</feature>
<dbReference type="Proteomes" id="UP000053825">
    <property type="component" value="Unassembled WGS sequence"/>
</dbReference>
<proteinExistence type="predicted"/>
<keyword evidence="3" id="KW-1185">Reference proteome</keyword>
<reference evidence="2 3" key="1">
    <citation type="submission" date="2015-07" db="EMBL/GenBank/DDBJ databases">
        <title>The genome of Habropoda laboriosa.</title>
        <authorList>
            <person name="Pan H."/>
            <person name="Kapheim K."/>
        </authorList>
    </citation>
    <scope>NUCLEOTIDE SEQUENCE [LARGE SCALE GENOMIC DNA]</scope>
    <source>
        <strain evidence="2">0110345459</strain>
    </source>
</reference>
<name>A0A0L7R4Z7_9HYME</name>
<dbReference type="PANTHER" id="PTHR21860">
    <property type="entry name" value="TRANSCRIPTION INITIATION FACTOR IIIC TFIIIC , POLYPEPTIDE 6-RELATED"/>
    <property type="match status" value="1"/>
</dbReference>
<sequence>MGTDDEMSDDEEEILVYVEFEGLADGNVFSEKQLQLDMIGIDTEHPIMQINGKFYEGTYEDVIGTYMFFTKNDNSIVDDPVFDVAPNFKYFAKTRKLLKMQRIFIKSRTEVLGDSDNKQCIPNLNTLKRSGIPFKYQKEALSFWDTMRNNRLNALHTYLEKQRMREQKQSQGIMLESESDEDNPFAIYTHREETSNLNKSENISVDLEKELSYCDNQIYPQFMYPKEINSESSDTTKDSLKSQKRLKKFKTSSESDLSASKSDSCHLIKSRKGYKTKVSQKRKLNTICNRQRIQSRKKQFSLKDKSAPLDAKERELLNFEKKSDELDKSNITETFNSLVINENKNAEGNNKSKTAVIEKSILTCDQMDSSNSKITKQLKREAKMKEISQQLKTIAEEYLNAKTD</sequence>